<dbReference type="InterPro" id="IPR038563">
    <property type="entry name" value="Endonuclease_7_sf"/>
</dbReference>
<dbReference type="Gene3D" id="3.40.1800.10">
    <property type="entry name" value="His-Me finger endonucleases"/>
    <property type="match status" value="1"/>
</dbReference>
<comment type="caution">
    <text evidence="3">The sequence shown here is derived from an EMBL/GenBank/DDBJ whole genome shotgun (WGS) entry which is preliminary data.</text>
</comment>
<dbReference type="EMBL" id="JAPWTJ010000867">
    <property type="protein sequence ID" value="KAJ8975147.1"/>
    <property type="molecule type" value="Genomic_DNA"/>
</dbReference>
<dbReference type="PANTHER" id="PTHR31511">
    <property type="entry name" value="PROTEIN CBG23764"/>
    <property type="match status" value="1"/>
</dbReference>
<accession>A0ABQ9JB46</accession>
<dbReference type="PANTHER" id="PTHR31511:SF12">
    <property type="entry name" value="RHO TERMINATION FACTOR N-TERMINAL DOMAIN-CONTAINING PROTEIN"/>
    <property type="match status" value="1"/>
</dbReference>
<reference evidence="3" key="1">
    <citation type="journal article" date="2023" name="Insect Mol. Biol.">
        <title>Genome sequencing provides insights into the evolution of gene families encoding plant cell wall-degrading enzymes in longhorned beetles.</title>
        <authorList>
            <person name="Shin N.R."/>
            <person name="Okamura Y."/>
            <person name="Kirsch R."/>
            <person name="Pauchet Y."/>
        </authorList>
    </citation>
    <scope>NUCLEOTIDE SEQUENCE</scope>
    <source>
        <strain evidence="3">MMC_N1</strain>
    </source>
</reference>
<dbReference type="InterPro" id="IPR004211">
    <property type="entry name" value="Endonuclease_7"/>
</dbReference>
<proteinExistence type="predicted"/>
<feature type="transmembrane region" description="Helical" evidence="2">
    <location>
        <begin position="194"/>
        <end position="212"/>
    </location>
</feature>
<sequence>MVPTNDEEQRRMDRFFLQPPPQPPRQPQIHLLDTSPVVCVETDTEHRDSTKVHFFLLVPKQPSGVLTDLRIGGILKEKRGDRVKWEDLTSIFQGRVRTGIIINLKHKDINQFFTDAFHLFKIRIGADLNQWFQTNIKDCIFNALSEFSIPEVEINVNKYEVGIGASSHIKLPEQIAKSMHVLMLKIVTRHVSRGLLLVLFILYMPILIYSYPHYADVLNVERIEFPMTLPQITKFEKNNSISVNVFGLEMELNSKFSVRLTKQKLEKHVNLLIVQNEYFPKINEFNPIPEDDEQEVEIKYHYCYIKDLSRLLNKLKEHIEYCEKLNDCKAEFSREPYVQFKNFVYKEKVPFIMYADFESLLEPLNDVEISDSELATKTSRYQNIMLTVPATTSNIIIITAGHHTTVTADELTTIAKFVSSKLKHVEDMNVEVFLKDATKSCHICEVDFKQSDKIVRDHCHLTGDFRGFAHNQCNLNYENSIVIPVGYDAHFIIKQLASRVTLLPINKEKYISFTVYDNDTNIKFRFIDSIRFMGCSLDQEATSTIVD</sequence>
<protein>
    <submittedName>
        <fullName evidence="3">Uncharacterized protein</fullName>
    </submittedName>
</protein>
<keyword evidence="4" id="KW-1185">Reference proteome</keyword>
<evidence type="ECO:0000313" key="3">
    <source>
        <dbReference type="EMBL" id="KAJ8975147.1"/>
    </source>
</evidence>
<dbReference type="InterPro" id="IPR044925">
    <property type="entry name" value="His-Me_finger_sf"/>
</dbReference>
<evidence type="ECO:0000256" key="2">
    <source>
        <dbReference type="SAM" id="Phobius"/>
    </source>
</evidence>
<evidence type="ECO:0000256" key="1">
    <source>
        <dbReference type="SAM" id="MobiDB-lite"/>
    </source>
</evidence>
<keyword evidence="2" id="KW-1133">Transmembrane helix</keyword>
<dbReference type="Proteomes" id="UP001162164">
    <property type="component" value="Unassembled WGS sequence"/>
</dbReference>
<keyword evidence="2" id="KW-0472">Membrane</keyword>
<keyword evidence="2" id="KW-0812">Transmembrane</keyword>
<organism evidence="3 4">
    <name type="scientific">Molorchus minor</name>
    <dbReference type="NCBI Taxonomy" id="1323400"/>
    <lineage>
        <taxon>Eukaryota</taxon>
        <taxon>Metazoa</taxon>
        <taxon>Ecdysozoa</taxon>
        <taxon>Arthropoda</taxon>
        <taxon>Hexapoda</taxon>
        <taxon>Insecta</taxon>
        <taxon>Pterygota</taxon>
        <taxon>Neoptera</taxon>
        <taxon>Endopterygota</taxon>
        <taxon>Coleoptera</taxon>
        <taxon>Polyphaga</taxon>
        <taxon>Cucujiformia</taxon>
        <taxon>Chrysomeloidea</taxon>
        <taxon>Cerambycidae</taxon>
        <taxon>Lamiinae</taxon>
        <taxon>Monochamini</taxon>
        <taxon>Molorchus</taxon>
    </lineage>
</organism>
<feature type="region of interest" description="Disordered" evidence="1">
    <location>
        <begin position="1"/>
        <end position="29"/>
    </location>
</feature>
<evidence type="ECO:0000313" key="4">
    <source>
        <dbReference type="Proteomes" id="UP001162164"/>
    </source>
</evidence>
<dbReference type="SUPFAM" id="SSF54060">
    <property type="entry name" value="His-Me finger endonucleases"/>
    <property type="match status" value="1"/>
</dbReference>
<dbReference type="Pfam" id="PF02945">
    <property type="entry name" value="Endonuclease_7"/>
    <property type="match status" value="1"/>
</dbReference>
<name>A0ABQ9JB46_9CUCU</name>
<gene>
    <name evidence="3" type="ORF">NQ317_012424</name>
</gene>